<reference evidence="4" key="1">
    <citation type="submission" date="2018-08" db="EMBL/GenBank/DDBJ databases">
        <authorList>
            <person name="Chevrot R."/>
        </authorList>
    </citation>
    <scope>NUCLEOTIDE SEQUENCE [LARGE SCALE GENOMIC DNA]</scope>
</reference>
<gene>
    <name evidence="3" type="ORF">PBLR_15202</name>
</gene>
<evidence type="ECO:0000313" key="4">
    <source>
        <dbReference type="Proteomes" id="UP000304148"/>
    </source>
</evidence>
<evidence type="ECO:0000313" key="3">
    <source>
        <dbReference type="EMBL" id="SYX86776.1"/>
    </source>
</evidence>
<dbReference type="Gene3D" id="3.30.70.270">
    <property type="match status" value="1"/>
</dbReference>
<protein>
    <submittedName>
        <fullName evidence="3">Diguanylate cyclase</fullName>
    </submittedName>
</protein>
<feature type="domain" description="GGDEF" evidence="2">
    <location>
        <begin position="129"/>
        <end position="281"/>
    </location>
</feature>
<dbReference type="EMBL" id="LS992241">
    <property type="protein sequence ID" value="SYX86776.1"/>
    <property type="molecule type" value="Genomic_DNA"/>
</dbReference>
<dbReference type="Proteomes" id="UP000304148">
    <property type="component" value="Chromosome"/>
</dbReference>
<evidence type="ECO:0000259" key="2">
    <source>
        <dbReference type="Pfam" id="PF00990"/>
    </source>
</evidence>
<feature type="transmembrane region" description="Helical" evidence="1">
    <location>
        <begin position="91"/>
        <end position="110"/>
    </location>
</feature>
<dbReference type="SUPFAM" id="SSF55073">
    <property type="entry name" value="Nucleotide cyclase"/>
    <property type="match status" value="1"/>
</dbReference>
<organism evidence="3 4">
    <name type="scientific">Paenibacillus alvei</name>
    <name type="common">Bacillus alvei</name>
    <dbReference type="NCBI Taxonomy" id="44250"/>
    <lineage>
        <taxon>Bacteria</taxon>
        <taxon>Bacillati</taxon>
        <taxon>Bacillota</taxon>
        <taxon>Bacilli</taxon>
        <taxon>Bacillales</taxon>
        <taxon>Paenibacillaceae</taxon>
        <taxon>Paenibacillus</taxon>
    </lineage>
</organism>
<feature type="transmembrane region" description="Helical" evidence="1">
    <location>
        <begin position="35"/>
        <end position="54"/>
    </location>
</feature>
<proteinExistence type="predicted"/>
<dbReference type="AlphaFoldDB" id="A0A383RKF0"/>
<dbReference type="InterPro" id="IPR043128">
    <property type="entry name" value="Rev_trsase/Diguanyl_cyclase"/>
</dbReference>
<dbReference type="Pfam" id="PF00990">
    <property type="entry name" value="GGDEF"/>
    <property type="match status" value="1"/>
</dbReference>
<dbReference type="InterPro" id="IPR029787">
    <property type="entry name" value="Nucleotide_cyclase"/>
</dbReference>
<accession>A0A383RKF0</accession>
<keyword evidence="1" id="KW-0472">Membrane</keyword>
<name>A0A383RKF0_PAEAL</name>
<dbReference type="RefSeq" id="WP_138188598.1">
    <property type="nucleotide sequence ID" value="NZ_LS992241.1"/>
</dbReference>
<feature type="transmembrane region" description="Helical" evidence="1">
    <location>
        <begin position="12"/>
        <end position="29"/>
    </location>
</feature>
<evidence type="ECO:0000256" key="1">
    <source>
        <dbReference type="SAM" id="Phobius"/>
    </source>
</evidence>
<feature type="transmembrane region" description="Helical" evidence="1">
    <location>
        <begin position="61"/>
        <end position="79"/>
    </location>
</feature>
<keyword evidence="1" id="KW-0812">Transmembrane</keyword>
<sequence length="284" mass="32319">MKRNQSSLLSDGAFLLWFLLSFVCIAFTVGEPTRYIMNMILLNVAFLIAIVTYFTSVTTGLVLNIVFLFGYGTFTLYQTVVEGGVVGAHNYFWLIMTPAFTVVSAMLTLGNRRLQTENEQLKRINASLATMDESTDLKNSRSFQKDAKVFMALSTRYHIPLTLLVVQVRYWDELKRMVSEEQMSEMIYGVSKLSETSIRMNDSLYMLNTDNPTWGLLLFTDRDGANVVIERLKEKVASFNDVELAGKYKIELNLTVGALEYSPETVSTPLEFITQARKQMEYDV</sequence>
<keyword evidence="1" id="KW-1133">Transmembrane helix</keyword>
<dbReference type="InterPro" id="IPR000160">
    <property type="entry name" value="GGDEF_dom"/>
</dbReference>